<evidence type="ECO:0000313" key="10">
    <source>
        <dbReference type="EMBL" id="ACZ21443.1"/>
    </source>
</evidence>
<dbReference type="Proteomes" id="UP000000322">
    <property type="component" value="Chromosome"/>
</dbReference>
<evidence type="ECO:0000256" key="7">
    <source>
        <dbReference type="RuleBase" id="RU363032"/>
    </source>
</evidence>
<comment type="subcellular location">
    <subcellularLocation>
        <location evidence="1 7">Cell membrane</location>
        <topology evidence="1 7">Multi-pass membrane protein</topology>
    </subcellularLocation>
</comment>
<feature type="transmembrane region" description="Helical" evidence="7">
    <location>
        <begin position="127"/>
        <end position="146"/>
    </location>
</feature>
<evidence type="ECO:0000256" key="6">
    <source>
        <dbReference type="ARBA" id="ARBA00023136"/>
    </source>
</evidence>
<reference evidence="10 11" key="1">
    <citation type="journal article" date="2009" name="Stand. Genomic Sci.">
        <title>Complete genome sequence of Sanguibacter keddieii type strain (ST-74).</title>
        <authorList>
            <person name="Ivanova N."/>
            <person name="Sikorski J."/>
            <person name="Sims D."/>
            <person name="Brettin T."/>
            <person name="Detter J.C."/>
            <person name="Han C."/>
            <person name="Lapidus A."/>
            <person name="Copeland A."/>
            <person name="Glavina Del Rio T."/>
            <person name="Nolan M."/>
            <person name="Chen F."/>
            <person name="Lucas S."/>
            <person name="Tice H."/>
            <person name="Cheng J.F."/>
            <person name="Bruce D."/>
            <person name="Goodwin L."/>
            <person name="Pitluck S."/>
            <person name="Pati A."/>
            <person name="Mavromatis K."/>
            <person name="Chen A."/>
            <person name="Palaniappan K."/>
            <person name="D'haeseleer P."/>
            <person name="Chain P."/>
            <person name="Bristow J."/>
            <person name="Eisen J.A."/>
            <person name="Markowitz V."/>
            <person name="Hugenholtz P."/>
            <person name="Goker M."/>
            <person name="Pukall R."/>
            <person name="Klenk H.P."/>
            <person name="Kyrpides N.C."/>
        </authorList>
    </citation>
    <scope>NUCLEOTIDE SEQUENCE [LARGE SCALE GENOMIC DNA]</scope>
    <source>
        <strain evidence="11">ATCC 51767 / DSM 10542 / NCFB 3025 / ST-74</strain>
    </source>
</reference>
<dbReference type="KEGG" id="ske:Sked_15070"/>
<dbReference type="SUPFAM" id="SSF161098">
    <property type="entry name" value="MetI-like"/>
    <property type="match status" value="1"/>
</dbReference>
<dbReference type="eggNOG" id="COG1175">
    <property type="taxonomic scope" value="Bacteria"/>
</dbReference>
<dbReference type="HOGENOM" id="CLU_016047_0_2_11"/>
<organism evidence="10 11">
    <name type="scientific">Sanguibacter keddieii (strain ATCC 51767 / DSM 10542 / NCFB 3025 / ST-74)</name>
    <dbReference type="NCBI Taxonomy" id="446469"/>
    <lineage>
        <taxon>Bacteria</taxon>
        <taxon>Bacillati</taxon>
        <taxon>Actinomycetota</taxon>
        <taxon>Actinomycetes</taxon>
        <taxon>Micrococcales</taxon>
        <taxon>Sanguibacteraceae</taxon>
        <taxon>Sanguibacter</taxon>
    </lineage>
</organism>
<gene>
    <name evidence="10" type="ordered locus">Sked_15070</name>
</gene>
<feature type="transmembrane region" description="Helical" evidence="7">
    <location>
        <begin position="29"/>
        <end position="50"/>
    </location>
</feature>
<evidence type="ECO:0000313" key="11">
    <source>
        <dbReference type="Proteomes" id="UP000000322"/>
    </source>
</evidence>
<feature type="transmembrane region" description="Helical" evidence="7">
    <location>
        <begin position="219"/>
        <end position="241"/>
    </location>
</feature>
<dbReference type="PANTHER" id="PTHR43227:SF11">
    <property type="entry name" value="BLL4140 PROTEIN"/>
    <property type="match status" value="1"/>
</dbReference>
<keyword evidence="11" id="KW-1185">Reference proteome</keyword>
<dbReference type="InterPro" id="IPR050809">
    <property type="entry name" value="UgpAE/MalFG_permease"/>
</dbReference>
<keyword evidence="4 7" id="KW-0812">Transmembrane</keyword>
<dbReference type="Pfam" id="PF00528">
    <property type="entry name" value="BPD_transp_1"/>
    <property type="match status" value="1"/>
</dbReference>
<keyword evidence="2 7" id="KW-0813">Transport</keyword>
<name>D1BFT2_SANKS</name>
<evidence type="ECO:0000256" key="8">
    <source>
        <dbReference type="SAM" id="MobiDB-lite"/>
    </source>
</evidence>
<dbReference type="GO" id="GO:0005886">
    <property type="term" value="C:plasma membrane"/>
    <property type="evidence" value="ECO:0007669"/>
    <property type="project" value="UniProtKB-SubCell"/>
</dbReference>
<evidence type="ECO:0000256" key="3">
    <source>
        <dbReference type="ARBA" id="ARBA00022475"/>
    </source>
</evidence>
<dbReference type="InterPro" id="IPR000515">
    <property type="entry name" value="MetI-like"/>
</dbReference>
<feature type="transmembrane region" description="Helical" evidence="7">
    <location>
        <begin position="92"/>
        <end position="115"/>
    </location>
</feature>
<evidence type="ECO:0000256" key="4">
    <source>
        <dbReference type="ARBA" id="ARBA00022692"/>
    </source>
</evidence>
<feature type="transmembrane region" description="Helical" evidence="7">
    <location>
        <begin position="170"/>
        <end position="198"/>
    </location>
</feature>
<dbReference type="PROSITE" id="PS50928">
    <property type="entry name" value="ABC_TM1"/>
    <property type="match status" value="1"/>
</dbReference>
<feature type="region of interest" description="Disordered" evidence="8">
    <location>
        <begin position="1"/>
        <end position="22"/>
    </location>
</feature>
<evidence type="ECO:0000256" key="5">
    <source>
        <dbReference type="ARBA" id="ARBA00022989"/>
    </source>
</evidence>
<keyword evidence="6 7" id="KW-0472">Membrane</keyword>
<evidence type="ECO:0000256" key="1">
    <source>
        <dbReference type="ARBA" id="ARBA00004651"/>
    </source>
</evidence>
<feature type="domain" description="ABC transmembrane type-1" evidence="9">
    <location>
        <begin position="88"/>
        <end position="297"/>
    </location>
</feature>
<comment type="similarity">
    <text evidence="7">Belongs to the binding-protein-dependent transport system permease family.</text>
</comment>
<dbReference type="AlphaFoldDB" id="D1BFT2"/>
<keyword evidence="5 7" id="KW-1133">Transmembrane helix</keyword>
<dbReference type="PANTHER" id="PTHR43227">
    <property type="entry name" value="BLL4140 PROTEIN"/>
    <property type="match status" value="1"/>
</dbReference>
<dbReference type="GO" id="GO:0055085">
    <property type="term" value="P:transmembrane transport"/>
    <property type="evidence" value="ECO:0007669"/>
    <property type="project" value="InterPro"/>
</dbReference>
<accession>D1BFT2</accession>
<dbReference type="RefSeq" id="WP_012866512.1">
    <property type="nucleotide sequence ID" value="NC_013521.1"/>
</dbReference>
<evidence type="ECO:0000256" key="2">
    <source>
        <dbReference type="ARBA" id="ARBA00022448"/>
    </source>
</evidence>
<dbReference type="InterPro" id="IPR035906">
    <property type="entry name" value="MetI-like_sf"/>
</dbReference>
<keyword evidence="3" id="KW-1003">Cell membrane</keyword>
<dbReference type="CDD" id="cd06261">
    <property type="entry name" value="TM_PBP2"/>
    <property type="match status" value="1"/>
</dbReference>
<keyword evidence="10" id="KW-0762">Sugar transport</keyword>
<protein>
    <submittedName>
        <fullName evidence="10">Permease component of ABC-type sugar transporter</fullName>
    </submittedName>
</protein>
<dbReference type="STRING" id="446469.Sked_15070"/>
<feature type="transmembrane region" description="Helical" evidence="7">
    <location>
        <begin position="276"/>
        <end position="301"/>
    </location>
</feature>
<dbReference type="EMBL" id="CP001819">
    <property type="protein sequence ID" value="ACZ21443.1"/>
    <property type="molecule type" value="Genomic_DNA"/>
</dbReference>
<evidence type="ECO:0000259" key="9">
    <source>
        <dbReference type="PROSITE" id="PS50928"/>
    </source>
</evidence>
<proteinExistence type="inferred from homology"/>
<dbReference type="Gene3D" id="1.10.3720.10">
    <property type="entry name" value="MetI-like"/>
    <property type="match status" value="1"/>
</dbReference>
<sequence>MTTIAPSGVPADTAPRRTRRRLHRGERSLRTTVVLLVVGFNAVLLVYPVVSALRGSFHRWNPLNGTYDPIGFENYATLFTDPVFWRTALNTVVFGTVVITLRVAVGLALACAIFARVTRWKTFFRTIFYLPTVTPLVAVAYVWKLAYHPQIGAVDTVLGLDINWLYDSTFALPAIMVMTVWKDFGYAVILFLAGLYAIPEETLEASVVDGCSPAQRFRFITLPLLAPMTVFVVVTSVIAYLQAYVQILVMTGGGPGRSTNLISFLIYEEAFVKYNFGYASAIAFVLFFCTALMTVVSFRLAGGRSLLKAAR</sequence>